<evidence type="ECO:0000313" key="8">
    <source>
        <dbReference type="EMBL" id="KAF6141852.1"/>
    </source>
</evidence>
<keyword evidence="4 7" id="KW-0732">Signal</keyword>
<keyword evidence="3" id="KW-0433">Leucine-rich repeat</keyword>
<protein>
    <recommendedName>
        <fullName evidence="10">Polygalacturonase-inhibiting protein</fullName>
    </recommendedName>
</protein>
<dbReference type="AlphaFoldDB" id="A0A7J7LGY7"/>
<keyword evidence="9" id="KW-1185">Reference proteome</keyword>
<feature type="signal peptide" evidence="7">
    <location>
        <begin position="1"/>
        <end position="30"/>
    </location>
</feature>
<dbReference type="Gene3D" id="3.80.10.10">
    <property type="entry name" value="Ribonuclease Inhibitor"/>
    <property type="match status" value="1"/>
</dbReference>
<gene>
    <name evidence="8" type="ORF">GIB67_003223</name>
</gene>
<sequence length="330" mass="36942">MSTTTTHLCLSLSLAFSLILLSSLPSPCLSKSCHPDDYKALKEILTSLNPHFVPPNKDCCNWYGFEDTCDLKTNRVTKFSIFAQTISGQIPSAIGDLSYLEFLQFHKLTNLTGSIPKSITKLKNLKFLALSWLNLSGPIPEFLGELSNLEYIRLAFNQFSGSIPSSLSKLSKLEYLRLDRNQLTGSIPESFGYFKDGIYLYLSHNQLTGTIPKSFGNVDFWNIDLSRNKLVGDASMLFKPNGTTNSIDISRNLFEFDLSLVRFPISLGQLDINHNRISGSIPKQLADVKVQNFNASYNRLCGEIPLMRFDESAYIHNKCLCGPPLLAKCK</sequence>
<comment type="subcellular location">
    <subcellularLocation>
        <location evidence="1">Cell membrane</location>
    </subcellularLocation>
</comment>
<dbReference type="OrthoDB" id="676979at2759"/>
<dbReference type="Pfam" id="PF00560">
    <property type="entry name" value="LRR_1"/>
    <property type="match status" value="4"/>
</dbReference>
<dbReference type="InterPro" id="IPR051848">
    <property type="entry name" value="PGIP"/>
</dbReference>
<evidence type="ECO:0008006" key="10">
    <source>
        <dbReference type="Google" id="ProtNLM"/>
    </source>
</evidence>
<keyword evidence="5" id="KW-0677">Repeat</keyword>
<dbReference type="EMBL" id="JACGCM010002285">
    <property type="protein sequence ID" value="KAF6141852.1"/>
    <property type="molecule type" value="Genomic_DNA"/>
</dbReference>
<dbReference type="SUPFAM" id="SSF52058">
    <property type="entry name" value="L domain-like"/>
    <property type="match status" value="1"/>
</dbReference>
<evidence type="ECO:0000313" key="9">
    <source>
        <dbReference type="Proteomes" id="UP000541444"/>
    </source>
</evidence>
<dbReference type="Proteomes" id="UP000541444">
    <property type="component" value="Unassembled WGS sequence"/>
</dbReference>
<evidence type="ECO:0000256" key="5">
    <source>
        <dbReference type="ARBA" id="ARBA00022737"/>
    </source>
</evidence>
<dbReference type="FunFam" id="3.80.10.10:FF:000299">
    <property type="entry name" value="Piriformospora indica-insensitive protein 2"/>
    <property type="match status" value="1"/>
</dbReference>
<dbReference type="GO" id="GO:0005886">
    <property type="term" value="C:plasma membrane"/>
    <property type="evidence" value="ECO:0007669"/>
    <property type="project" value="UniProtKB-SubCell"/>
</dbReference>
<evidence type="ECO:0000256" key="3">
    <source>
        <dbReference type="ARBA" id="ARBA00022614"/>
    </source>
</evidence>
<evidence type="ECO:0000256" key="1">
    <source>
        <dbReference type="ARBA" id="ARBA00004236"/>
    </source>
</evidence>
<reference evidence="8 9" key="1">
    <citation type="journal article" date="2020" name="IScience">
        <title>Genome Sequencing of the Endangered Kingdonia uniflora (Circaeasteraceae, Ranunculales) Reveals Potential Mechanisms of Evolutionary Specialization.</title>
        <authorList>
            <person name="Sun Y."/>
            <person name="Deng T."/>
            <person name="Zhang A."/>
            <person name="Moore M.J."/>
            <person name="Landis J.B."/>
            <person name="Lin N."/>
            <person name="Zhang H."/>
            <person name="Zhang X."/>
            <person name="Huang J."/>
            <person name="Zhang X."/>
            <person name="Sun H."/>
            <person name="Wang H."/>
        </authorList>
    </citation>
    <scope>NUCLEOTIDE SEQUENCE [LARGE SCALE GENOMIC DNA]</scope>
    <source>
        <strain evidence="8">TB1705</strain>
        <tissue evidence="8">Leaf</tissue>
    </source>
</reference>
<dbReference type="InterPro" id="IPR001611">
    <property type="entry name" value="Leu-rich_rpt"/>
</dbReference>
<keyword evidence="2" id="KW-1003">Cell membrane</keyword>
<name>A0A7J7LGY7_9MAGN</name>
<organism evidence="8 9">
    <name type="scientific">Kingdonia uniflora</name>
    <dbReference type="NCBI Taxonomy" id="39325"/>
    <lineage>
        <taxon>Eukaryota</taxon>
        <taxon>Viridiplantae</taxon>
        <taxon>Streptophyta</taxon>
        <taxon>Embryophyta</taxon>
        <taxon>Tracheophyta</taxon>
        <taxon>Spermatophyta</taxon>
        <taxon>Magnoliopsida</taxon>
        <taxon>Ranunculales</taxon>
        <taxon>Circaeasteraceae</taxon>
        <taxon>Kingdonia</taxon>
    </lineage>
</organism>
<proteinExistence type="predicted"/>
<keyword evidence="6" id="KW-0472">Membrane</keyword>
<evidence type="ECO:0000256" key="6">
    <source>
        <dbReference type="ARBA" id="ARBA00023136"/>
    </source>
</evidence>
<evidence type="ECO:0000256" key="2">
    <source>
        <dbReference type="ARBA" id="ARBA00022475"/>
    </source>
</evidence>
<evidence type="ECO:0000256" key="4">
    <source>
        <dbReference type="ARBA" id="ARBA00022729"/>
    </source>
</evidence>
<dbReference type="InterPro" id="IPR032675">
    <property type="entry name" value="LRR_dom_sf"/>
</dbReference>
<dbReference type="PANTHER" id="PTHR48059:SF4">
    <property type="entry name" value="POLYGALACTURONASE INHIBITOR 1-RELATED"/>
    <property type="match status" value="1"/>
</dbReference>
<evidence type="ECO:0000256" key="7">
    <source>
        <dbReference type="SAM" id="SignalP"/>
    </source>
</evidence>
<dbReference type="PANTHER" id="PTHR48059">
    <property type="entry name" value="POLYGALACTURONASE INHIBITOR 1"/>
    <property type="match status" value="1"/>
</dbReference>
<feature type="chain" id="PRO_5029457914" description="Polygalacturonase-inhibiting protein" evidence="7">
    <location>
        <begin position="31"/>
        <end position="330"/>
    </location>
</feature>
<comment type="caution">
    <text evidence="8">The sequence shown here is derived from an EMBL/GenBank/DDBJ whole genome shotgun (WGS) entry which is preliminary data.</text>
</comment>
<accession>A0A7J7LGY7</accession>